<protein>
    <submittedName>
        <fullName evidence="1">Uncharacterized protein</fullName>
    </submittedName>
</protein>
<sequence length="79" mass="9338">METPDTWKLRADELRLQIEALLEAQLCEYELLNEKLEEWKKNPGAEWLTMADYEPWQAALKSLELAQRALDEHISVRPK</sequence>
<reference evidence="2" key="1">
    <citation type="journal article" date="2015" name="Genome Announc.">
        <title>Complete Genome Sequence of Herbaspirillum hiltneri N3 (DSM 17495), Isolated from Surface-Sterilized Wheat Roots.</title>
        <authorList>
            <person name="Guizelini D."/>
            <person name="Saizaki P.M."/>
            <person name="Coimbra N.A."/>
            <person name="Weiss V.A."/>
            <person name="Faoro H."/>
            <person name="Sfeir M.Z."/>
            <person name="Baura V.A."/>
            <person name="Monteiro R.A."/>
            <person name="Chubatsu L.S."/>
            <person name="Souza E.M."/>
            <person name="Cruz L.M."/>
            <person name="Pedrosa F.O."/>
            <person name="Raittz R.T."/>
            <person name="Marchaukoski J.N."/>
            <person name="Steffens M.B."/>
        </authorList>
    </citation>
    <scope>NUCLEOTIDE SEQUENCE [LARGE SCALE GENOMIC DNA]</scope>
    <source>
        <strain evidence="2">N3</strain>
    </source>
</reference>
<keyword evidence="2" id="KW-1185">Reference proteome</keyword>
<dbReference type="EMBL" id="CP011409">
    <property type="protein sequence ID" value="AKZ62979.1"/>
    <property type="molecule type" value="Genomic_DNA"/>
</dbReference>
<organism evidence="1 2">
    <name type="scientific">Herbaspirillum hiltneri N3</name>
    <dbReference type="NCBI Taxonomy" id="1262470"/>
    <lineage>
        <taxon>Bacteria</taxon>
        <taxon>Pseudomonadati</taxon>
        <taxon>Pseudomonadota</taxon>
        <taxon>Betaproteobacteria</taxon>
        <taxon>Burkholderiales</taxon>
        <taxon>Oxalobacteraceae</taxon>
        <taxon>Herbaspirillum</taxon>
    </lineage>
</organism>
<proteinExistence type="predicted"/>
<dbReference type="RefSeq" id="WP_053197120.1">
    <property type="nucleotide sequence ID" value="NZ_CP011409.1"/>
</dbReference>
<dbReference type="Proteomes" id="UP000063429">
    <property type="component" value="Chromosome"/>
</dbReference>
<gene>
    <name evidence="1" type="ORF">F506_10155</name>
</gene>
<evidence type="ECO:0000313" key="1">
    <source>
        <dbReference type="EMBL" id="AKZ62979.1"/>
    </source>
</evidence>
<evidence type="ECO:0000313" key="2">
    <source>
        <dbReference type="Proteomes" id="UP000063429"/>
    </source>
</evidence>
<accession>A0ABN4HWE8</accession>
<name>A0ABN4HWE8_9BURK</name>